<keyword evidence="2" id="KW-0812">Transmembrane</keyword>
<feature type="transmembrane region" description="Helical" evidence="2">
    <location>
        <begin position="20"/>
        <end position="39"/>
    </location>
</feature>
<protein>
    <submittedName>
        <fullName evidence="3">Uncharacterized protein</fullName>
    </submittedName>
</protein>
<keyword evidence="4" id="KW-1185">Reference proteome</keyword>
<dbReference type="OrthoDB" id="3220769at2759"/>
<gene>
    <name evidence="3" type="ORF">CEP54_010116</name>
</gene>
<evidence type="ECO:0000313" key="4">
    <source>
        <dbReference type="Proteomes" id="UP000288168"/>
    </source>
</evidence>
<dbReference type="STRING" id="1325734.A0A428PLR7"/>
<organism evidence="3 4">
    <name type="scientific">Fusarium duplospermum</name>
    <dbReference type="NCBI Taxonomy" id="1325734"/>
    <lineage>
        <taxon>Eukaryota</taxon>
        <taxon>Fungi</taxon>
        <taxon>Dikarya</taxon>
        <taxon>Ascomycota</taxon>
        <taxon>Pezizomycotina</taxon>
        <taxon>Sordariomycetes</taxon>
        <taxon>Hypocreomycetidae</taxon>
        <taxon>Hypocreales</taxon>
        <taxon>Nectriaceae</taxon>
        <taxon>Fusarium</taxon>
        <taxon>Fusarium solani species complex</taxon>
    </lineage>
</organism>
<sequence length="378" mass="42022">MYSSWFSYPVSRPYPFRWFTPATLIGGIVLTVLFTLINLGSSGFYLKPKFTQDPNSTIASGTQWFMKPPFTWEHNLEPRCEPKMLSVGDTFFTTTLGFQYTVKALSRLRDDGNSLESFSSIPYLNNTLEECFLNRAELKLRKFDNTAAKNWWISWFASFAEATASCRIISQIGPVNMTLAMQAHVLSPVVTEGFHWAKILHSLVSIDLGNCQAPNLLLDEDNLKYAINAPESLNRKPGKALYGDNTDLRANFGRIPSPRVTDEDGLTLLSQAYDKFRPLTGELGCQKSTIVAQYLCSVPQSKSVGTMLLAIVIANLVFLQAAWKLMGLAAQGMLPKESMVCEGCLKHDYAMQHLSGSARPDSRGIGNDSQDESAVQLI</sequence>
<reference evidence="3 4" key="1">
    <citation type="submission" date="2017-06" db="EMBL/GenBank/DDBJ databases">
        <title>Comparative genomic analysis of Ambrosia Fusariam Clade fungi.</title>
        <authorList>
            <person name="Stajich J.E."/>
            <person name="Carrillo J."/>
            <person name="Kijimoto T."/>
            <person name="Eskalen A."/>
            <person name="O'Donnell K."/>
            <person name="Kasson M."/>
        </authorList>
    </citation>
    <scope>NUCLEOTIDE SEQUENCE [LARGE SCALE GENOMIC DNA]</scope>
    <source>
        <strain evidence="3 4">NRRL62584</strain>
    </source>
</reference>
<keyword evidence="2" id="KW-0472">Membrane</keyword>
<proteinExistence type="predicted"/>
<name>A0A428PLR7_9HYPO</name>
<comment type="caution">
    <text evidence="3">The sequence shown here is derived from an EMBL/GenBank/DDBJ whole genome shotgun (WGS) entry which is preliminary data.</text>
</comment>
<feature type="region of interest" description="Disordered" evidence="1">
    <location>
        <begin position="356"/>
        <end position="378"/>
    </location>
</feature>
<evidence type="ECO:0000256" key="2">
    <source>
        <dbReference type="SAM" id="Phobius"/>
    </source>
</evidence>
<evidence type="ECO:0000256" key="1">
    <source>
        <dbReference type="SAM" id="MobiDB-lite"/>
    </source>
</evidence>
<evidence type="ECO:0000313" key="3">
    <source>
        <dbReference type="EMBL" id="RSL53998.1"/>
    </source>
</evidence>
<accession>A0A428PLR7</accession>
<feature type="transmembrane region" description="Helical" evidence="2">
    <location>
        <begin position="304"/>
        <end position="323"/>
    </location>
</feature>
<dbReference type="AlphaFoldDB" id="A0A428PLR7"/>
<dbReference type="Proteomes" id="UP000288168">
    <property type="component" value="Unassembled WGS sequence"/>
</dbReference>
<keyword evidence="2" id="KW-1133">Transmembrane helix</keyword>
<dbReference type="EMBL" id="NKCI01000116">
    <property type="protein sequence ID" value="RSL53998.1"/>
    <property type="molecule type" value="Genomic_DNA"/>
</dbReference>